<dbReference type="PANTHER" id="PTHR24070">
    <property type="entry name" value="RAS, DI-RAS, AND RHEB FAMILY MEMBERS OF SMALL GTPASE SUPERFAMILY"/>
    <property type="match status" value="1"/>
</dbReference>
<reference evidence="3 4" key="1">
    <citation type="journal article" date="2016" name="Nat. Commun.">
        <title>Ectomycorrhizal ecology is imprinted in the genome of the dominant symbiotic fungus Cenococcum geophilum.</title>
        <authorList>
            <consortium name="DOE Joint Genome Institute"/>
            <person name="Peter M."/>
            <person name="Kohler A."/>
            <person name="Ohm R.A."/>
            <person name="Kuo A."/>
            <person name="Krutzmann J."/>
            <person name="Morin E."/>
            <person name="Arend M."/>
            <person name="Barry K.W."/>
            <person name="Binder M."/>
            <person name="Choi C."/>
            <person name="Clum A."/>
            <person name="Copeland A."/>
            <person name="Grisel N."/>
            <person name="Haridas S."/>
            <person name="Kipfer T."/>
            <person name="LaButti K."/>
            <person name="Lindquist E."/>
            <person name="Lipzen A."/>
            <person name="Maire R."/>
            <person name="Meier B."/>
            <person name="Mihaltcheva S."/>
            <person name="Molinier V."/>
            <person name="Murat C."/>
            <person name="Poggeler S."/>
            <person name="Quandt C.A."/>
            <person name="Sperisen C."/>
            <person name="Tritt A."/>
            <person name="Tisserant E."/>
            <person name="Crous P.W."/>
            <person name="Henrissat B."/>
            <person name="Nehls U."/>
            <person name="Egli S."/>
            <person name="Spatafora J.W."/>
            <person name="Grigoriev I.V."/>
            <person name="Martin F.M."/>
        </authorList>
    </citation>
    <scope>NUCLEOTIDE SEQUENCE [LARGE SCALE GENOMIC DNA]</scope>
    <source>
        <strain evidence="3 4">CBS 459.81</strain>
    </source>
</reference>
<evidence type="ECO:0000256" key="2">
    <source>
        <dbReference type="ARBA" id="ARBA00023134"/>
    </source>
</evidence>
<feature type="non-terminal residue" evidence="3">
    <location>
        <position position="1"/>
    </location>
</feature>
<dbReference type="Pfam" id="PF00071">
    <property type="entry name" value="Ras"/>
    <property type="match status" value="1"/>
</dbReference>
<protein>
    <recommendedName>
        <fullName evidence="5">Small monomeric GTPase</fullName>
    </recommendedName>
</protein>
<dbReference type="GO" id="GO:0016020">
    <property type="term" value="C:membrane"/>
    <property type="evidence" value="ECO:0007669"/>
    <property type="project" value="InterPro"/>
</dbReference>
<dbReference type="OrthoDB" id="25818at2759"/>
<organism evidence="3 4">
    <name type="scientific">Lepidopterella palustris CBS 459.81</name>
    <dbReference type="NCBI Taxonomy" id="1314670"/>
    <lineage>
        <taxon>Eukaryota</taxon>
        <taxon>Fungi</taxon>
        <taxon>Dikarya</taxon>
        <taxon>Ascomycota</taxon>
        <taxon>Pezizomycotina</taxon>
        <taxon>Dothideomycetes</taxon>
        <taxon>Pleosporomycetidae</taxon>
        <taxon>Mytilinidiales</taxon>
        <taxon>Argynnaceae</taxon>
        <taxon>Lepidopterella</taxon>
    </lineage>
</organism>
<dbReference type="PROSITE" id="PS51419">
    <property type="entry name" value="RAB"/>
    <property type="match status" value="1"/>
</dbReference>
<evidence type="ECO:0000313" key="4">
    <source>
        <dbReference type="Proteomes" id="UP000250266"/>
    </source>
</evidence>
<dbReference type="EMBL" id="KV745818">
    <property type="protein sequence ID" value="OCK73346.1"/>
    <property type="molecule type" value="Genomic_DNA"/>
</dbReference>
<accession>A0A8E2DXJ1</accession>
<dbReference type="GO" id="GO:0003924">
    <property type="term" value="F:GTPase activity"/>
    <property type="evidence" value="ECO:0007669"/>
    <property type="project" value="InterPro"/>
</dbReference>
<gene>
    <name evidence="3" type="ORF">K432DRAFT_313040</name>
</gene>
<name>A0A8E2DXJ1_9PEZI</name>
<dbReference type="Gene3D" id="3.40.50.300">
    <property type="entry name" value="P-loop containing nucleotide triphosphate hydrolases"/>
    <property type="match status" value="1"/>
</dbReference>
<dbReference type="GO" id="GO:0005525">
    <property type="term" value="F:GTP binding"/>
    <property type="evidence" value="ECO:0007669"/>
    <property type="project" value="UniProtKB-KW"/>
</dbReference>
<dbReference type="SUPFAM" id="SSF52540">
    <property type="entry name" value="P-loop containing nucleoside triphosphate hydrolases"/>
    <property type="match status" value="1"/>
</dbReference>
<keyword evidence="4" id="KW-1185">Reference proteome</keyword>
<dbReference type="InterPro" id="IPR020849">
    <property type="entry name" value="Small_GTPase_Ras-type"/>
</dbReference>
<dbReference type="AlphaFoldDB" id="A0A8E2DXJ1"/>
<keyword evidence="2" id="KW-0342">GTP-binding</keyword>
<dbReference type="PROSITE" id="PS51421">
    <property type="entry name" value="RAS"/>
    <property type="match status" value="1"/>
</dbReference>
<dbReference type="Proteomes" id="UP000250266">
    <property type="component" value="Unassembled WGS sequence"/>
</dbReference>
<evidence type="ECO:0008006" key="5">
    <source>
        <dbReference type="Google" id="ProtNLM"/>
    </source>
</evidence>
<sequence length="88" mass="10342">WIKASKEFILVYSILNQLLFKQIQKFYNKIALKRAPIILVGNKSNRAAKRKVSTKEGKVLARTLRYRFVEAFTKSNLNVEKAFYNVIY</sequence>
<evidence type="ECO:0000313" key="3">
    <source>
        <dbReference type="EMBL" id="OCK73346.1"/>
    </source>
</evidence>
<evidence type="ECO:0000256" key="1">
    <source>
        <dbReference type="ARBA" id="ARBA00022741"/>
    </source>
</evidence>
<dbReference type="SMART" id="SM00173">
    <property type="entry name" value="RAS"/>
    <property type="match status" value="1"/>
</dbReference>
<dbReference type="GO" id="GO:0007165">
    <property type="term" value="P:signal transduction"/>
    <property type="evidence" value="ECO:0007669"/>
    <property type="project" value="InterPro"/>
</dbReference>
<dbReference type="InterPro" id="IPR027417">
    <property type="entry name" value="P-loop_NTPase"/>
</dbReference>
<keyword evidence="1" id="KW-0547">Nucleotide-binding</keyword>
<proteinExistence type="predicted"/>
<dbReference type="InterPro" id="IPR001806">
    <property type="entry name" value="Small_GTPase"/>
</dbReference>
<dbReference type="PRINTS" id="PR00449">
    <property type="entry name" value="RASTRNSFRMNG"/>
</dbReference>